<feature type="binding site" evidence="4">
    <location>
        <position position="215"/>
    </location>
    <ligand>
        <name>a divalent metal cation</name>
        <dbReference type="ChEBI" id="CHEBI:60240"/>
        <label>2</label>
    </ligand>
</feature>
<protein>
    <recommendedName>
        <fullName evidence="2">GTP cyclohydrolase 1 type 2 homolog</fullName>
    </recommendedName>
</protein>
<dbReference type="Gene3D" id="3.40.1390.30">
    <property type="entry name" value="NIF3 (NGG1p interacting factor 3)-like"/>
    <property type="match status" value="2"/>
</dbReference>
<feature type="binding site" evidence="4">
    <location>
        <position position="219"/>
    </location>
    <ligand>
        <name>a divalent metal cation</name>
        <dbReference type="ChEBI" id="CHEBI:60240"/>
        <label>1</label>
    </ligand>
</feature>
<dbReference type="HOGENOM" id="CLU_037423_2_0_9"/>
<dbReference type="eggNOG" id="COG0327">
    <property type="taxonomic scope" value="Bacteria"/>
</dbReference>
<feature type="binding site" evidence="4">
    <location>
        <position position="66"/>
    </location>
    <ligand>
        <name>a divalent metal cation</name>
        <dbReference type="ChEBI" id="CHEBI:60240"/>
        <label>1</label>
    </ligand>
</feature>
<dbReference type="AlphaFoldDB" id="C0EHC9"/>
<dbReference type="InterPro" id="IPR002678">
    <property type="entry name" value="DUF34/NIF3"/>
</dbReference>
<dbReference type="SUPFAM" id="SSF102705">
    <property type="entry name" value="NIF3 (NGG1p interacting factor 3)-like"/>
    <property type="match status" value="1"/>
</dbReference>
<dbReference type="Pfam" id="PF01784">
    <property type="entry name" value="DUF34_NIF3"/>
    <property type="match status" value="1"/>
</dbReference>
<dbReference type="PANTHER" id="PTHR13799">
    <property type="entry name" value="NGG1 INTERACTING FACTOR 3"/>
    <property type="match status" value="1"/>
</dbReference>
<keyword evidence="6" id="KW-1185">Reference proteome</keyword>
<evidence type="ECO:0000256" key="2">
    <source>
        <dbReference type="ARBA" id="ARBA00022112"/>
    </source>
</evidence>
<sequence length="251" mass="26592">MTTVQSIYEFLDSFAPFDTAEEFDNVGLLLGDPDTEVKHCLIALDVTESVIDEAVEHGCNLIVSHHPVIFHPLRAVESGSLVARLIRAGISVISAHTNLDKAPGGVNDALAAALGLQDVQSFEGSDGMGRIGTLPEECEPDAFAHLVKESLSAAGVRYVGGRRPVKTVAVLGGGGEFALQAALDAGADALVTGEAKHHVLLEADAKGATFIDAGHFDTENVVCPALQQMLKEQFPEIRAMVSHCENPVRYI</sequence>
<name>C0EHC9_9FIRM</name>
<dbReference type="NCBIfam" id="TIGR00486">
    <property type="entry name" value="YbgI_SA1388"/>
    <property type="match status" value="1"/>
</dbReference>
<reference evidence="5 6" key="2">
    <citation type="submission" date="2009-02" db="EMBL/GenBank/DDBJ databases">
        <title>Draft genome sequence of Clostridium methylpentosum (DSM 5476).</title>
        <authorList>
            <person name="Sudarsanam P."/>
            <person name="Ley R."/>
            <person name="Guruge J."/>
            <person name="Turnbaugh P.J."/>
            <person name="Mahowald M."/>
            <person name="Liep D."/>
            <person name="Gordon J."/>
        </authorList>
    </citation>
    <scope>NUCLEOTIDE SEQUENCE [LARGE SCALE GENOMIC DNA]</scope>
    <source>
        <strain evidence="5 6">DSM 5476</strain>
    </source>
</reference>
<proteinExistence type="inferred from homology"/>
<feature type="binding site" evidence="4">
    <location>
        <position position="100"/>
    </location>
    <ligand>
        <name>a divalent metal cation</name>
        <dbReference type="ChEBI" id="CHEBI:60240"/>
        <label>1</label>
    </ligand>
</feature>
<dbReference type="GO" id="GO:0005737">
    <property type="term" value="C:cytoplasm"/>
    <property type="evidence" value="ECO:0007669"/>
    <property type="project" value="TreeGrafter"/>
</dbReference>
<dbReference type="STRING" id="537013.CLOSTMETH_03329"/>
<dbReference type="PANTHER" id="PTHR13799:SF14">
    <property type="entry name" value="GTP CYCLOHYDROLASE 1 TYPE 2 HOMOLOG"/>
    <property type="match status" value="1"/>
</dbReference>
<gene>
    <name evidence="5" type="ORF">CLOSTMETH_03329</name>
</gene>
<dbReference type="FunFam" id="3.40.1390.30:FF:000001">
    <property type="entry name" value="GTP cyclohydrolase 1 type 2"/>
    <property type="match status" value="1"/>
</dbReference>
<evidence type="ECO:0000313" key="5">
    <source>
        <dbReference type="EMBL" id="EEG29216.1"/>
    </source>
</evidence>
<evidence type="ECO:0000256" key="3">
    <source>
        <dbReference type="ARBA" id="ARBA00022723"/>
    </source>
</evidence>
<keyword evidence="3 4" id="KW-0479">Metal-binding</keyword>
<evidence type="ECO:0000313" key="6">
    <source>
        <dbReference type="Proteomes" id="UP000003340"/>
    </source>
</evidence>
<dbReference type="EMBL" id="ACEC01000115">
    <property type="protein sequence ID" value="EEG29216.1"/>
    <property type="molecule type" value="Genomic_DNA"/>
</dbReference>
<organism evidence="5 6">
    <name type="scientific">[Clostridium] methylpentosum DSM 5476</name>
    <dbReference type="NCBI Taxonomy" id="537013"/>
    <lineage>
        <taxon>Bacteria</taxon>
        <taxon>Bacillati</taxon>
        <taxon>Bacillota</taxon>
        <taxon>Clostridia</taxon>
        <taxon>Eubacteriales</taxon>
        <taxon>Oscillospiraceae</taxon>
        <taxon>Oscillospiraceae incertae sedis</taxon>
    </lineage>
</organism>
<comment type="caution">
    <text evidence="5">The sequence shown here is derived from an EMBL/GenBank/DDBJ whole genome shotgun (WGS) entry which is preliminary data.</text>
</comment>
<comment type="similarity">
    <text evidence="1">Belongs to the GTP cyclohydrolase I type 2/NIF3 family.</text>
</comment>
<evidence type="ECO:0000256" key="1">
    <source>
        <dbReference type="ARBA" id="ARBA00006964"/>
    </source>
</evidence>
<evidence type="ECO:0000256" key="4">
    <source>
        <dbReference type="PIRSR" id="PIRSR602678-1"/>
    </source>
</evidence>
<dbReference type="InterPro" id="IPR036069">
    <property type="entry name" value="DUF34/NIF3_sf"/>
</dbReference>
<dbReference type="GO" id="GO:0046872">
    <property type="term" value="F:metal ion binding"/>
    <property type="evidence" value="ECO:0007669"/>
    <property type="project" value="UniProtKB-KW"/>
</dbReference>
<accession>C0EHC9</accession>
<dbReference type="Proteomes" id="UP000003340">
    <property type="component" value="Unassembled WGS sequence"/>
</dbReference>
<reference evidence="5 6" key="1">
    <citation type="submission" date="2009-01" db="EMBL/GenBank/DDBJ databases">
        <authorList>
            <person name="Fulton L."/>
            <person name="Clifton S."/>
            <person name="Fulton B."/>
            <person name="Xu J."/>
            <person name="Minx P."/>
            <person name="Pepin K.H."/>
            <person name="Johnson M."/>
            <person name="Bhonagiri V."/>
            <person name="Nash W.E."/>
            <person name="Mardis E.R."/>
            <person name="Wilson R.K."/>
        </authorList>
    </citation>
    <scope>NUCLEOTIDE SEQUENCE [LARGE SCALE GENOMIC DNA]</scope>
    <source>
        <strain evidence="5 6">DSM 5476</strain>
    </source>
</reference>
<feature type="binding site" evidence="4">
    <location>
        <position position="65"/>
    </location>
    <ligand>
        <name>a divalent metal cation</name>
        <dbReference type="ChEBI" id="CHEBI:60240"/>
        <label>1</label>
    </ligand>
</feature>